<dbReference type="InterPro" id="IPR025558">
    <property type="entry name" value="DUF4283"/>
</dbReference>
<dbReference type="InterPro" id="IPR040256">
    <property type="entry name" value="At4g02000-like"/>
</dbReference>
<feature type="compositionally biased region" description="Polar residues" evidence="2">
    <location>
        <begin position="246"/>
        <end position="262"/>
    </location>
</feature>
<keyword evidence="1" id="KW-0863">Zinc-finger</keyword>
<feature type="domain" description="CCHC-type" evidence="3">
    <location>
        <begin position="162"/>
        <end position="177"/>
    </location>
</feature>
<dbReference type="GO" id="GO:0008270">
    <property type="term" value="F:zinc ion binding"/>
    <property type="evidence" value="ECO:0007669"/>
    <property type="project" value="UniProtKB-KW"/>
</dbReference>
<keyword evidence="5" id="KW-1185">Reference proteome</keyword>
<keyword evidence="1" id="KW-0862">Zinc</keyword>
<evidence type="ECO:0000313" key="4">
    <source>
        <dbReference type="EMBL" id="CAA0832273.1"/>
    </source>
</evidence>
<dbReference type="Proteomes" id="UP001153555">
    <property type="component" value="Unassembled WGS sequence"/>
</dbReference>
<dbReference type="GO" id="GO:0003676">
    <property type="term" value="F:nucleic acid binding"/>
    <property type="evidence" value="ECO:0007669"/>
    <property type="project" value="InterPro"/>
</dbReference>
<dbReference type="Pfam" id="PF14111">
    <property type="entry name" value="DUF4283"/>
    <property type="match status" value="1"/>
</dbReference>
<protein>
    <recommendedName>
        <fullName evidence="3">CCHC-type domain-containing protein</fullName>
    </recommendedName>
</protein>
<feature type="compositionally biased region" description="Low complexity" evidence="2">
    <location>
        <begin position="234"/>
        <end position="245"/>
    </location>
</feature>
<dbReference type="InterPro" id="IPR001878">
    <property type="entry name" value="Znf_CCHC"/>
</dbReference>
<keyword evidence="1" id="KW-0479">Metal-binding</keyword>
<evidence type="ECO:0000256" key="1">
    <source>
        <dbReference type="PROSITE-ProRule" id="PRU00047"/>
    </source>
</evidence>
<dbReference type="Pfam" id="PF14392">
    <property type="entry name" value="zf-CCHC_4"/>
    <property type="match status" value="1"/>
</dbReference>
<dbReference type="OrthoDB" id="1938170at2759"/>
<dbReference type="AlphaFoldDB" id="A0A9N7RJP0"/>
<sequence length="695" mass="79671">MVRKKINFSGLKDTLSGLWRTQKPFTVRLVGYNLFQFVFQSEEDKRKILQGKTWSFDGQYILLKEWSSTSINWQDEAKINLWIQIHGLPLHWISEDTGLKIGKLFEQVSDVYVPDFGSISGRWIKILALIDLNEPLLHGAKINLGDDMVWVDFRYENLQTFCYYCGVIGHGDRNCAQKKEDIKQNTHNPGKFGEWLKASLGTTYINREKPPSDRTFQKTNNPPKPCENEDSNKSTTPSAQTPSPTMNISSPQSSKAITSQKLPSPLGVEPMVLEPIPTVTPPANLNQTTDISLIDVTILQEPHLLNPNIANIKKPLDLIKKEVKPLRACKIQRRQSAEVNLIEGLLKESGDPCSSQEEILNEIQIHFARLFNTTYPTSRWHSLEGVPVSITNDMNARLTRIVTEEELKRALHQLKKGTLQVIGDGKSTSTWTDPWLAGTPDLSPTPSFISDSKRLDKVCNLLNHDGNSWDKELIEQSFTPHEAQLILSTTLNRQSHKDSLIWRPHKLGKFTVKSAYSLILQSKQAAKCVPEPSTSRILIAKVWKITWSMKTKSKIKNFLWRCWHKFIGSQDQLLLKGIQADPICKVCGNSEESLEHILFSCQRAAKVWKLAGIEWSGMQNPSITFKNWWTDICNIQKVKSFNDRIHFSTFILWRLWKCRNLWIFNNLWKSEREIANQAWNEWMEFESISSHITLA</sequence>
<comment type="caution">
    <text evidence="4">The sequence shown here is derived from an EMBL/GenBank/DDBJ whole genome shotgun (WGS) entry which is preliminary data.</text>
</comment>
<dbReference type="EMBL" id="CACSLK010027833">
    <property type="protein sequence ID" value="CAA0832273.1"/>
    <property type="molecule type" value="Genomic_DNA"/>
</dbReference>
<gene>
    <name evidence="4" type="ORF">SHERM_27575</name>
</gene>
<dbReference type="PANTHER" id="PTHR31286">
    <property type="entry name" value="GLYCINE-RICH CELL WALL STRUCTURAL PROTEIN 1.8-LIKE"/>
    <property type="match status" value="1"/>
</dbReference>
<accession>A0A9N7RJP0</accession>
<dbReference type="Pfam" id="PF13966">
    <property type="entry name" value="zf-RVT"/>
    <property type="match status" value="1"/>
</dbReference>
<evidence type="ECO:0000313" key="5">
    <source>
        <dbReference type="Proteomes" id="UP001153555"/>
    </source>
</evidence>
<reference evidence="4" key="1">
    <citation type="submission" date="2019-12" db="EMBL/GenBank/DDBJ databases">
        <authorList>
            <person name="Scholes J."/>
        </authorList>
    </citation>
    <scope>NUCLEOTIDE SEQUENCE</scope>
</reference>
<organism evidence="4 5">
    <name type="scientific">Striga hermonthica</name>
    <name type="common">Purple witchweed</name>
    <name type="synonym">Buchnera hermonthica</name>
    <dbReference type="NCBI Taxonomy" id="68872"/>
    <lineage>
        <taxon>Eukaryota</taxon>
        <taxon>Viridiplantae</taxon>
        <taxon>Streptophyta</taxon>
        <taxon>Embryophyta</taxon>
        <taxon>Tracheophyta</taxon>
        <taxon>Spermatophyta</taxon>
        <taxon>Magnoliopsida</taxon>
        <taxon>eudicotyledons</taxon>
        <taxon>Gunneridae</taxon>
        <taxon>Pentapetalae</taxon>
        <taxon>asterids</taxon>
        <taxon>lamiids</taxon>
        <taxon>Lamiales</taxon>
        <taxon>Orobanchaceae</taxon>
        <taxon>Buchnereae</taxon>
        <taxon>Striga</taxon>
    </lineage>
</organism>
<dbReference type="PROSITE" id="PS50158">
    <property type="entry name" value="ZF_CCHC"/>
    <property type="match status" value="1"/>
</dbReference>
<evidence type="ECO:0000256" key="2">
    <source>
        <dbReference type="SAM" id="MobiDB-lite"/>
    </source>
</evidence>
<dbReference type="InterPro" id="IPR026960">
    <property type="entry name" value="RVT-Znf"/>
</dbReference>
<feature type="region of interest" description="Disordered" evidence="2">
    <location>
        <begin position="206"/>
        <end position="262"/>
    </location>
</feature>
<proteinExistence type="predicted"/>
<dbReference type="InterPro" id="IPR025836">
    <property type="entry name" value="Zn_knuckle_CX2CX4HX4C"/>
</dbReference>
<evidence type="ECO:0000259" key="3">
    <source>
        <dbReference type="PROSITE" id="PS50158"/>
    </source>
</evidence>
<name>A0A9N7RJP0_STRHE</name>
<feature type="compositionally biased region" description="Basic and acidic residues" evidence="2">
    <location>
        <begin position="206"/>
        <end position="216"/>
    </location>
</feature>
<dbReference type="PANTHER" id="PTHR31286:SF178">
    <property type="entry name" value="DUF4283 DOMAIN-CONTAINING PROTEIN"/>
    <property type="match status" value="1"/>
</dbReference>